<protein>
    <submittedName>
        <fullName evidence="2">Uncharacterized protein</fullName>
    </submittedName>
</protein>
<evidence type="ECO:0000256" key="1">
    <source>
        <dbReference type="SAM" id="MobiDB-lite"/>
    </source>
</evidence>
<organism evidence="2 3">
    <name type="scientific">Malus domestica</name>
    <name type="common">Apple</name>
    <name type="synonym">Pyrus malus</name>
    <dbReference type="NCBI Taxonomy" id="3750"/>
    <lineage>
        <taxon>Eukaryota</taxon>
        <taxon>Viridiplantae</taxon>
        <taxon>Streptophyta</taxon>
        <taxon>Embryophyta</taxon>
        <taxon>Tracheophyta</taxon>
        <taxon>Spermatophyta</taxon>
        <taxon>Magnoliopsida</taxon>
        <taxon>eudicotyledons</taxon>
        <taxon>Gunneridae</taxon>
        <taxon>Pentapetalae</taxon>
        <taxon>rosids</taxon>
        <taxon>fabids</taxon>
        <taxon>Rosales</taxon>
        <taxon>Rosaceae</taxon>
        <taxon>Amygdaloideae</taxon>
        <taxon>Maleae</taxon>
        <taxon>Malus</taxon>
    </lineage>
</organism>
<dbReference type="AlphaFoldDB" id="A0A498J2N6"/>
<evidence type="ECO:0000313" key="3">
    <source>
        <dbReference type="Proteomes" id="UP000290289"/>
    </source>
</evidence>
<dbReference type="Proteomes" id="UP000290289">
    <property type="component" value="Chromosome 10"/>
</dbReference>
<gene>
    <name evidence="2" type="ORF">DVH24_042174</name>
</gene>
<feature type="compositionally biased region" description="Acidic residues" evidence="1">
    <location>
        <begin position="72"/>
        <end position="82"/>
    </location>
</feature>
<sequence length="97" mass="10515">MAYKVFADEPNMLLEGFNDPNLILVDLDNDLIICFPQPPRVVTDGAHFKVGLEDSESTVSWVLRKRRKENDGDGEDENEGEGEGTSLGLGGGHGLGV</sequence>
<keyword evidence="3" id="KW-1185">Reference proteome</keyword>
<accession>A0A498J2N6</accession>
<dbReference type="EMBL" id="RDQH01000336">
    <property type="protein sequence ID" value="RXH88103.1"/>
    <property type="molecule type" value="Genomic_DNA"/>
</dbReference>
<reference evidence="2 3" key="1">
    <citation type="submission" date="2018-10" db="EMBL/GenBank/DDBJ databases">
        <title>A high-quality apple genome assembly.</title>
        <authorList>
            <person name="Hu J."/>
        </authorList>
    </citation>
    <scope>NUCLEOTIDE SEQUENCE [LARGE SCALE GENOMIC DNA]</scope>
    <source>
        <strain evidence="3">cv. HFTH1</strain>
        <tissue evidence="2">Young leaf</tissue>
    </source>
</reference>
<comment type="caution">
    <text evidence="2">The sequence shown here is derived from an EMBL/GenBank/DDBJ whole genome shotgun (WGS) entry which is preliminary data.</text>
</comment>
<feature type="region of interest" description="Disordered" evidence="1">
    <location>
        <begin position="63"/>
        <end position="97"/>
    </location>
</feature>
<evidence type="ECO:0000313" key="2">
    <source>
        <dbReference type="EMBL" id="RXH88103.1"/>
    </source>
</evidence>
<name>A0A498J2N6_MALDO</name>
<proteinExistence type="predicted"/>
<feature type="compositionally biased region" description="Gly residues" evidence="1">
    <location>
        <begin position="83"/>
        <end position="97"/>
    </location>
</feature>